<dbReference type="PANTHER" id="PTHR48090:SF1">
    <property type="entry name" value="PROPHAGE BACTOPRENOL GLUCOSYL TRANSFERASE HOMOLOG"/>
    <property type="match status" value="1"/>
</dbReference>
<comment type="subcellular location">
    <subcellularLocation>
        <location evidence="1">Membrane</location>
        <topology evidence="1">Multi-pass membrane protein</topology>
    </subcellularLocation>
</comment>
<evidence type="ECO:0000256" key="1">
    <source>
        <dbReference type="ARBA" id="ARBA00004141"/>
    </source>
</evidence>
<keyword evidence="5 7" id="KW-1133">Transmembrane helix</keyword>
<comment type="caution">
    <text evidence="9">The sequence shown here is derived from an EMBL/GenBank/DDBJ whole genome shotgun (WGS) entry which is preliminary data.</text>
</comment>
<evidence type="ECO:0000256" key="4">
    <source>
        <dbReference type="ARBA" id="ARBA00022692"/>
    </source>
</evidence>
<keyword evidence="6 7" id="KW-0472">Membrane</keyword>
<dbReference type="GO" id="GO:0005886">
    <property type="term" value="C:plasma membrane"/>
    <property type="evidence" value="ECO:0007669"/>
    <property type="project" value="TreeGrafter"/>
</dbReference>
<evidence type="ECO:0000256" key="5">
    <source>
        <dbReference type="ARBA" id="ARBA00022989"/>
    </source>
</evidence>
<evidence type="ECO:0000313" key="10">
    <source>
        <dbReference type="Proteomes" id="UP000051655"/>
    </source>
</evidence>
<dbReference type="InterPro" id="IPR050256">
    <property type="entry name" value="Glycosyltransferase_2"/>
</dbReference>
<organism evidence="9 10">
    <name type="scientific">Weissella kandleri</name>
    <dbReference type="NCBI Taxonomy" id="1616"/>
    <lineage>
        <taxon>Bacteria</taxon>
        <taxon>Bacillati</taxon>
        <taxon>Bacillota</taxon>
        <taxon>Bacilli</taxon>
        <taxon>Lactobacillales</taxon>
        <taxon>Lactobacillaceae</taxon>
        <taxon>Weissella</taxon>
    </lineage>
</organism>
<dbReference type="STRING" id="1616.IV73_GL001226"/>
<dbReference type="Proteomes" id="UP000051655">
    <property type="component" value="Unassembled WGS sequence"/>
</dbReference>
<feature type="domain" description="Glycosyltransferase 2-like" evidence="8">
    <location>
        <begin position="10"/>
        <end position="177"/>
    </location>
</feature>
<accession>A0A0R2JB49</accession>
<evidence type="ECO:0000256" key="2">
    <source>
        <dbReference type="ARBA" id="ARBA00022676"/>
    </source>
</evidence>
<keyword evidence="3" id="KW-0808">Transferase</keyword>
<protein>
    <recommendedName>
        <fullName evidence="8">Glycosyltransferase 2-like domain-containing protein</fullName>
    </recommendedName>
</protein>
<feature type="transmembrane region" description="Helical" evidence="7">
    <location>
        <begin position="245"/>
        <end position="266"/>
    </location>
</feature>
<dbReference type="OrthoDB" id="9807778at2"/>
<sequence>MSVKEKKLAIVLPAYNEEPVIEKTTQILLALLDKMVQEALISADSFIVYIDDGSKDKTWALTQSLHAGDSRVKGIHFSRNFGHQNALIAGMTELTDTDVDYVVTIDADLQDDPNSIVEMVKLANDGKDLVYGVRNDRTSDSWFKRFSAQSFYKVMNLLGVQTIPNHADFRLMDQKVLDVFKQYDERDMFLRGIFPSIGFKSAEVYYARAEREAGETKYPLRKMLKFATNGITSFSVKPITMIRNLGIAMFTVSVIFMIYVLCQYLSKNTTSGWPMLMISVWLIGGIQLMGIGVIGEYIGKIFMEVKHRPRYVIETKLK</sequence>
<dbReference type="RefSeq" id="WP_057756300.1">
    <property type="nucleotide sequence ID" value="NZ_JQBP01000008.1"/>
</dbReference>
<dbReference type="AlphaFoldDB" id="A0A0R2JB49"/>
<dbReference type="Gene3D" id="3.90.550.10">
    <property type="entry name" value="Spore Coat Polysaccharide Biosynthesis Protein SpsA, Chain A"/>
    <property type="match status" value="1"/>
</dbReference>
<evidence type="ECO:0000313" key="9">
    <source>
        <dbReference type="EMBL" id="KRN74491.1"/>
    </source>
</evidence>
<evidence type="ECO:0000259" key="8">
    <source>
        <dbReference type="Pfam" id="PF00535"/>
    </source>
</evidence>
<dbReference type="PANTHER" id="PTHR48090">
    <property type="entry name" value="UNDECAPRENYL-PHOSPHATE 4-DEOXY-4-FORMAMIDO-L-ARABINOSE TRANSFERASE-RELATED"/>
    <property type="match status" value="1"/>
</dbReference>
<keyword evidence="4 7" id="KW-0812">Transmembrane</keyword>
<proteinExistence type="predicted"/>
<dbReference type="GO" id="GO:0016757">
    <property type="term" value="F:glycosyltransferase activity"/>
    <property type="evidence" value="ECO:0007669"/>
    <property type="project" value="UniProtKB-KW"/>
</dbReference>
<name>A0A0R2JB49_9LACO</name>
<reference evidence="9 10" key="1">
    <citation type="journal article" date="2015" name="Genome Announc.">
        <title>Expanding the biotechnology potential of lactobacilli through comparative genomics of 213 strains and associated genera.</title>
        <authorList>
            <person name="Sun Z."/>
            <person name="Harris H.M."/>
            <person name="McCann A."/>
            <person name="Guo C."/>
            <person name="Argimon S."/>
            <person name="Zhang W."/>
            <person name="Yang X."/>
            <person name="Jeffery I.B."/>
            <person name="Cooney J.C."/>
            <person name="Kagawa T.F."/>
            <person name="Liu W."/>
            <person name="Song Y."/>
            <person name="Salvetti E."/>
            <person name="Wrobel A."/>
            <person name="Rasinkangas P."/>
            <person name="Parkhill J."/>
            <person name="Rea M.C."/>
            <person name="O'Sullivan O."/>
            <person name="Ritari J."/>
            <person name="Douillard F.P."/>
            <person name="Paul Ross R."/>
            <person name="Yang R."/>
            <person name="Briner A.E."/>
            <person name="Felis G.E."/>
            <person name="de Vos W.M."/>
            <person name="Barrangou R."/>
            <person name="Klaenhammer T.R."/>
            <person name="Caufield P.W."/>
            <person name="Cui Y."/>
            <person name="Zhang H."/>
            <person name="O'Toole P.W."/>
        </authorList>
    </citation>
    <scope>NUCLEOTIDE SEQUENCE [LARGE SCALE GENOMIC DNA]</scope>
    <source>
        <strain evidence="9 10">DSM 20593</strain>
    </source>
</reference>
<evidence type="ECO:0000256" key="3">
    <source>
        <dbReference type="ARBA" id="ARBA00022679"/>
    </source>
</evidence>
<dbReference type="InterPro" id="IPR001173">
    <property type="entry name" value="Glyco_trans_2-like"/>
</dbReference>
<dbReference type="PATRIC" id="fig|1616.3.peg.1260"/>
<feature type="transmembrane region" description="Helical" evidence="7">
    <location>
        <begin position="278"/>
        <end position="298"/>
    </location>
</feature>
<gene>
    <name evidence="9" type="ORF">IV73_GL001226</name>
</gene>
<dbReference type="CDD" id="cd04187">
    <property type="entry name" value="DPM1_like_bac"/>
    <property type="match status" value="1"/>
</dbReference>
<evidence type="ECO:0000256" key="6">
    <source>
        <dbReference type="ARBA" id="ARBA00023136"/>
    </source>
</evidence>
<keyword evidence="10" id="KW-1185">Reference proteome</keyword>
<keyword evidence="2" id="KW-0328">Glycosyltransferase</keyword>
<dbReference type="Pfam" id="PF00535">
    <property type="entry name" value="Glycos_transf_2"/>
    <property type="match status" value="1"/>
</dbReference>
<dbReference type="SUPFAM" id="SSF53448">
    <property type="entry name" value="Nucleotide-diphospho-sugar transferases"/>
    <property type="match status" value="1"/>
</dbReference>
<evidence type="ECO:0000256" key="7">
    <source>
        <dbReference type="SAM" id="Phobius"/>
    </source>
</evidence>
<dbReference type="EMBL" id="JQBP01000008">
    <property type="protein sequence ID" value="KRN74491.1"/>
    <property type="molecule type" value="Genomic_DNA"/>
</dbReference>
<dbReference type="InterPro" id="IPR029044">
    <property type="entry name" value="Nucleotide-diphossugar_trans"/>
</dbReference>